<dbReference type="SUPFAM" id="SSF56747">
    <property type="entry name" value="Prim-pol domain"/>
    <property type="match status" value="1"/>
</dbReference>
<comment type="caution">
    <text evidence="2">The sequence shown here is derived from an EMBL/GenBank/DDBJ whole genome shotgun (WGS) entry which is preliminary data.</text>
</comment>
<organism evidence="2">
    <name type="scientific">marine sediment metagenome</name>
    <dbReference type="NCBI Taxonomy" id="412755"/>
    <lineage>
        <taxon>unclassified sequences</taxon>
        <taxon>metagenomes</taxon>
        <taxon>ecological metagenomes</taxon>
    </lineage>
</organism>
<name>X1H497_9ZZZZ</name>
<dbReference type="AlphaFoldDB" id="X1H497"/>
<evidence type="ECO:0000313" key="2">
    <source>
        <dbReference type="EMBL" id="GAH48679.1"/>
    </source>
</evidence>
<evidence type="ECO:0000259" key="1">
    <source>
        <dbReference type="Pfam" id="PF09250"/>
    </source>
</evidence>
<gene>
    <name evidence="2" type="ORF">S03H2_35468</name>
</gene>
<accession>X1H497</accession>
<feature type="domain" description="DNA primase/polymerase bifunctional N-terminal" evidence="1">
    <location>
        <begin position="7"/>
        <end position="69"/>
    </location>
</feature>
<protein>
    <recommendedName>
        <fullName evidence="1">DNA primase/polymerase bifunctional N-terminal domain-containing protein</fullName>
    </recommendedName>
</protein>
<sequence>MPELKEYLPELKETTRVRTRRGYHYYFSLNGEHVKSTNNLFGKGLELKSNGNYVVAPPSIIKAHQYVYEIPLSEMLPIPKLLVKKEMEPVHCVEERNHKTVKIPKYHGQKVDCIRQALSRDLEEGERNNSLFILYNLLLQNKNTDEYSKKLVVEKNG</sequence>
<proteinExistence type="predicted"/>
<reference evidence="2" key="1">
    <citation type="journal article" date="2014" name="Front. Microbiol.">
        <title>High frequency of phylogenetically diverse reductive dehalogenase-homologous genes in deep subseafloor sedimentary metagenomes.</title>
        <authorList>
            <person name="Kawai M."/>
            <person name="Futagami T."/>
            <person name="Toyoda A."/>
            <person name="Takaki Y."/>
            <person name="Nishi S."/>
            <person name="Hori S."/>
            <person name="Arai W."/>
            <person name="Tsubouchi T."/>
            <person name="Morono Y."/>
            <person name="Uchiyama I."/>
            <person name="Ito T."/>
            <person name="Fujiyama A."/>
            <person name="Inagaki F."/>
            <person name="Takami H."/>
        </authorList>
    </citation>
    <scope>NUCLEOTIDE SEQUENCE</scope>
    <source>
        <strain evidence="2">Expedition CK06-06</strain>
    </source>
</reference>
<dbReference type="EMBL" id="BARU01021697">
    <property type="protein sequence ID" value="GAH48679.1"/>
    <property type="molecule type" value="Genomic_DNA"/>
</dbReference>
<dbReference type="InterPro" id="IPR015330">
    <property type="entry name" value="DNA_primase/pol_bifunc_N"/>
</dbReference>
<dbReference type="Pfam" id="PF09250">
    <property type="entry name" value="Prim-Pol"/>
    <property type="match status" value="1"/>
</dbReference>
<feature type="non-terminal residue" evidence="2">
    <location>
        <position position="157"/>
    </location>
</feature>